<evidence type="ECO:0000313" key="2">
    <source>
        <dbReference type="EMBL" id="MXY33384.1"/>
    </source>
</evidence>
<organism evidence="2">
    <name type="scientific">Boseongicola sp. SB0664_bin_43</name>
    <dbReference type="NCBI Taxonomy" id="2604844"/>
    <lineage>
        <taxon>Bacteria</taxon>
        <taxon>Pseudomonadati</taxon>
        <taxon>Pseudomonadota</taxon>
        <taxon>Alphaproteobacteria</taxon>
        <taxon>Rhodobacterales</taxon>
        <taxon>Paracoccaceae</taxon>
        <taxon>Boseongicola</taxon>
    </lineage>
</organism>
<gene>
    <name evidence="2" type="ORF">F4Y60_04695</name>
</gene>
<protein>
    <recommendedName>
        <fullName evidence="1">DUF6973 domain-containing protein</fullName>
    </recommendedName>
</protein>
<accession>A0A6B0XXE5</accession>
<dbReference type="InterPro" id="IPR054246">
    <property type="entry name" value="DUF6973"/>
</dbReference>
<proteinExistence type="predicted"/>
<name>A0A6B0XXE5_9RHOB</name>
<evidence type="ECO:0000259" key="1">
    <source>
        <dbReference type="Pfam" id="PF22322"/>
    </source>
</evidence>
<dbReference type="AlphaFoldDB" id="A0A6B0XXE5"/>
<feature type="domain" description="DUF6973" evidence="1">
    <location>
        <begin position="3"/>
        <end position="62"/>
    </location>
</feature>
<comment type="caution">
    <text evidence="2">The sequence shown here is derived from an EMBL/GenBank/DDBJ whole genome shotgun (WGS) entry which is preliminary data.</text>
</comment>
<reference evidence="2" key="1">
    <citation type="submission" date="2019-09" db="EMBL/GenBank/DDBJ databases">
        <title>Characterisation of the sponge microbiome using genome-centric metagenomics.</title>
        <authorList>
            <person name="Engelberts J.P."/>
            <person name="Robbins S.J."/>
            <person name="De Goeij J.M."/>
            <person name="Aranda M."/>
            <person name="Bell S.C."/>
            <person name="Webster N.S."/>
        </authorList>
    </citation>
    <scope>NUCLEOTIDE SEQUENCE</scope>
    <source>
        <strain evidence="2">SB0664_bin_43</strain>
    </source>
</reference>
<sequence>MAHEAGETVAIVVTDMHESAGGGPPEENQMDRHNNRVGAAIGSNADSQEEVRSECMEAVHDGRLMTSPSQ</sequence>
<dbReference type="Pfam" id="PF22322">
    <property type="entry name" value="DUF6973"/>
    <property type="match status" value="1"/>
</dbReference>
<dbReference type="EMBL" id="VXRY01000184">
    <property type="protein sequence ID" value="MXY33384.1"/>
    <property type="molecule type" value="Genomic_DNA"/>
</dbReference>